<dbReference type="InterPro" id="IPR016166">
    <property type="entry name" value="FAD-bd_PCMH"/>
</dbReference>
<evidence type="ECO:0000259" key="3">
    <source>
        <dbReference type="PROSITE" id="PS51387"/>
    </source>
</evidence>
<dbReference type="InterPro" id="IPR016171">
    <property type="entry name" value="Vanillyl_alc_oxidase_C-sub2"/>
</dbReference>
<dbReference type="Gene3D" id="3.30.70.2530">
    <property type="match status" value="1"/>
</dbReference>
<evidence type="ECO:0000256" key="2">
    <source>
        <dbReference type="SAM" id="MobiDB-lite"/>
    </source>
</evidence>
<dbReference type="Gene3D" id="3.30.465.10">
    <property type="match status" value="1"/>
</dbReference>
<comment type="caution">
    <text evidence="4">The sequence shown here is derived from an EMBL/GenBank/DDBJ whole genome shotgun (WGS) entry which is preliminary data.</text>
</comment>
<dbReference type="SUPFAM" id="SSF56176">
    <property type="entry name" value="FAD-binding/transporter-associated domain-like"/>
    <property type="match status" value="1"/>
</dbReference>
<dbReference type="InterPro" id="IPR016167">
    <property type="entry name" value="FAD-bd_PCMH_sub1"/>
</dbReference>
<sequence>MFRAEHVDRPSSLSQLRGLVSRSREVRVLGSGHSFNAIADSAGTLVSLDGLPRTIEIDSASATVKVAASVRYAELGARLHAEGYALRNLASLPHISVAGSCATATHGSGDANGNLATAVSAIEMVTAGGDVVVLGRDTDGDRFEGAVVALGALGAVVSLTLDLVPAFDVRQYVYEGLAGEVLDEHFDDVFSSAYSVSLFTGWRTSVIDQAWVKHRLDASPAPDASRAGDPAPAGSVGATTADGAGNPFFGATMADGPRHPVPGVSAVHCTRQAGVPGPWFERLPHFRPDFTPSAGEELQSEYLVPREHAVAALRALAGLRDHIAPVLQISEIRTVAADRLWLSTAYGRESVAIHFTWIKDPAAVLPVLGLIEERLAPFEARPHWGKLFTVAPEVLRSRYERLPDFRDLVAHFDPTGTFTNDFLRDHLLGAP</sequence>
<dbReference type="RefSeq" id="WP_316249577.1">
    <property type="nucleotide sequence ID" value="NZ_JANZYP010000023.1"/>
</dbReference>
<name>A0ABV9EL45_9ACTN</name>
<evidence type="ECO:0000313" key="4">
    <source>
        <dbReference type="EMBL" id="MFC4589513.1"/>
    </source>
</evidence>
<reference evidence="5" key="1">
    <citation type="journal article" date="2019" name="Int. J. Syst. Evol. Microbiol.">
        <title>The Global Catalogue of Microorganisms (GCM) 10K type strain sequencing project: providing services to taxonomists for standard genome sequencing and annotation.</title>
        <authorList>
            <consortium name="The Broad Institute Genomics Platform"/>
            <consortium name="The Broad Institute Genome Sequencing Center for Infectious Disease"/>
            <person name="Wu L."/>
            <person name="Ma J."/>
        </authorList>
    </citation>
    <scope>NUCLEOTIDE SEQUENCE [LARGE SCALE GENOMIC DNA]</scope>
    <source>
        <strain evidence="5">CCUG 49560</strain>
    </source>
</reference>
<dbReference type="PROSITE" id="PS51387">
    <property type="entry name" value="FAD_PCMH"/>
    <property type="match status" value="1"/>
</dbReference>
<dbReference type="InterPro" id="IPR016169">
    <property type="entry name" value="FAD-bd_PCMH_sub2"/>
</dbReference>
<dbReference type="PANTHER" id="PTHR43762">
    <property type="entry name" value="L-GULONOLACTONE OXIDASE"/>
    <property type="match status" value="1"/>
</dbReference>
<dbReference type="PIRSF" id="PIRSF000136">
    <property type="entry name" value="LGO_GLO"/>
    <property type="match status" value="1"/>
</dbReference>
<proteinExistence type="predicted"/>
<dbReference type="InterPro" id="IPR010031">
    <property type="entry name" value="FAD_lactone_oxidase-like"/>
</dbReference>
<dbReference type="InterPro" id="IPR006094">
    <property type="entry name" value="Oxid_FAD_bind_N"/>
</dbReference>
<dbReference type="Gene3D" id="3.30.43.10">
    <property type="entry name" value="Uridine Diphospho-n-acetylenolpyruvylglucosamine Reductase, domain 2"/>
    <property type="match status" value="1"/>
</dbReference>
<dbReference type="Gene3D" id="1.10.45.10">
    <property type="entry name" value="Vanillyl-alcohol Oxidase, Chain A, domain 4"/>
    <property type="match status" value="1"/>
</dbReference>
<evidence type="ECO:0000313" key="5">
    <source>
        <dbReference type="Proteomes" id="UP001595891"/>
    </source>
</evidence>
<feature type="domain" description="FAD-binding PCMH-type" evidence="3">
    <location>
        <begin position="1"/>
        <end position="166"/>
    </location>
</feature>
<organism evidence="4 5">
    <name type="scientific">Sphaerisporangium corydalis</name>
    <dbReference type="NCBI Taxonomy" id="1441875"/>
    <lineage>
        <taxon>Bacteria</taxon>
        <taxon>Bacillati</taxon>
        <taxon>Actinomycetota</taxon>
        <taxon>Actinomycetes</taxon>
        <taxon>Streptosporangiales</taxon>
        <taxon>Streptosporangiaceae</taxon>
        <taxon>Sphaerisporangium</taxon>
    </lineage>
</organism>
<accession>A0ABV9EL45</accession>
<evidence type="ECO:0000256" key="1">
    <source>
        <dbReference type="ARBA" id="ARBA00023002"/>
    </source>
</evidence>
<keyword evidence="5" id="KW-1185">Reference proteome</keyword>
<keyword evidence="1" id="KW-0560">Oxidoreductase</keyword>
<feature type="region of interest" description="Disordered" evidence="2">
    <location>
        <begin position="219"/>
        <end position="239"/>
    </location>
</feature>
<dbReference type="EMBL" id="JBHSFN010000016">
    <property type="protein sequence ID" value="MFC4589513.1"/>
    <property type="molecule type" value="Genomic_DNA"/>
</dbReference>
<dbReference type="Pfam" id="PF01565">
    <property type="entry name" value="FAD_binding_4"/>
    <property type="match status" value="1"/>
</dbReference>
<dbReference type="Pfam" id="PF04030">
    <property type="entry name" value="ALO"/>
    <property type="match status" value="1"/>
</dbReference>
<dbReference type="InterPro" id="IPR036318">
    <property type="entry name" value="FAD-bd_PCMH-like_sf"/>
</dbReference>
<dbReference type="Proteomes" id="UP001595891">
    <property type="component" value="Unassembled WGS sequence"/>
</dbReference>
<dbReference type="Gene3D" id="3.30.70.2520">
    <property type="match status" value="1"/>
</dbReference>
<dbReference type="InterPro" id="IPR007173">
    <property type="entry name" value="ALO_C"/>
</dbReference>
<protein>
    <submittedName>
        <fullName evidence="4">D-arabinono-1,4-lactone oxidase</fullName>
    </submittedName>
</protein>
<dbReference type="PANTHER" id="PTHR43762:SF1">
    <property type="entry name" value="D-ARABINONO-1,4-LACTONE OXIDASE"/>
    <property type="match status" value="1"/>
</dbReference>
<gene>
    <name evidence="4" type="ORF">ACFO8L_25725</name>
</gene>